<accession>A0A0B5QCZ2</accession>
<dbReference type="EMBL" id="CP010086">
    <property type="protein sequence ID" value="AJH00090.1"/>
    <property type="molecule type" value="Genomic_DNA"/>
</dbReference>
<organism evidence="1 2">
    <name type="scientific">Clostridium beijerinckii</name>
    <name type="common">Clostridium MP</name>
    <dbReference type="NCBI Taxonomy" id="1520"/>
    <lineage>
        <taxon>Bacteria</taxon>
        <taxon>Bacillati</taxon>
        <taxon>Bacillota</taxon>
        <taxon>Clostridia</taxon>
        <taxon>Eubacteriales</taxon>
        <taxon>Clostridiaceae</taxon>
        <taxon>Clostridium</taxon>
    </lineage>
</organism>
<name>A0A0B5QCZ2_CLOBE</name>
<dbReference type="RefSeq" id="WP_041897645.1">
    <property type="nucleotide sequence ID" value="NZ_CP010086.2"/>
</dbReference>
<dbReference type="KEGG" id="cbei:LF65_03533"/>
<gene>
    <name evidence="1" type="ORF">LF65_03533</name>
</gene>
<proteinExistence type="predicted"/>
<dbReference type="AlphaFoldDB" id="A0A0B5QCZ2"/>
<protein>
    <submittedName>
        <fullName evidence="1">Uncharacterized protein</fullName>
    </submittedName>
</protein>
<evidence type="ECO:0000313" key="2">
    <source>
        <dbReference type="Proteomes" id="UP000031866"/>
    </source>
</evidence>
<sequence>MRRNVSVILILICLFFNSLALIPTFAATTFKEGIYQLSNLNVAQKNRYTIQNVSPSDSVYIALFDEDQRQIQSIYLPPKSANYSLLVFEPSYRIAVIGKGEVIIA</sequence>
<evidence type="ECO:0000313" key="1">
    <source>
        <dbReference type="EMBL" id="AJH00090.1"/>
    </source>
</evidence>
<dbReference type="Proteomes" id="UP000031866">
    <property type="component" value="Chromosome"/>
</dbReference>
<dbReference type="OrthoDB" id="1924904at2"/>
<reference evidence="2" key="1">
    <citation type="submission" date="2014-12" db="EMBL/GenBank/DDBJ databases">
        <title>Genome sequence of Clostridium beijerinckii strain 59B.</title>
        <authorList>
            <person name="Little G.T."/>
            <person name="Minton N.P."/>
        </authorList>
    </citation>
    <scope>NUCLEOTIDE SEQUENCE [LARGE SCALE GENOMIC DNA]</scope>
    <source>
        <strain evidence="2">59B</strain>
    </source>
</reference>